<dbReference type="AlphaFoldDB" id="A0A4P6V225"/>
<keyword evidence="2" id="KW-0830">Ubiquinone</keyword>
<name>A0A4P6V225_9HYPH</name>
<dbReference type="GO" id="GO:0045271">
    <property type="term" value="C:respiratory chain complex I"/>
    <property type="evidence" value="ECO:0007669"/>
    <property type="project" value="InterPro"/>
</dbReference>
<dbReference type="RefSeq" id="WP_131616153.1">
    <property type="nucleotide sequence ID" value="NZ_CP036532.1"/>
</dbReference>
<proteinExistence type="predicted"/>
<dbReference type="Pfam" id="PF05071">
    <property type="entry name" value="NDUFA12"/>
    <property type="match status" value="1"/>
</dbReference>
<feature type="region of interest" description="Disordered" evidence="1">
    <location>
        <begin position="80"/>
        <end position="132"/>
    </location>
</feature>
<reference evidence="2 3" key="1">
    <citation type="journal article" date="2017" name="Int. J. Syst. Evol. Microbiol.">
        <title>Roseitalea porphyridii gen. nov., sp. nov., isolated from a red alga, and reclassification of Hoeflea suaedae Chung et al. 2013 as Pseudohoeflea suaedae gen. nov., comb. nov.</title>
        <authorList>
            <person name="Hyeon J.W."/>
            <person name="Jeong S.E."/>
            <person name="Baek K."/>
            <person name="Jeon C.O."/>
        </authorList>
    </citation>
    <scope>NUCLEOTIDE SEQUENCE [LARGE SCALE GENOMIC DNA]</scope>
    <source>
        <strain evidence="2 3">MA7-20</strain>
    </source>
</reference>
<keyword evidence="3" id="KW-1185">Reference proteome</keyword>
<dbReference type="PANTHER" id="PTHR12910">
    <property type="entry name" value="NADH-UBIQUINONE OXIDOREDUCTASE SUBUNIT B17.2"/>
    <property type="match status" value="1"/>
</dbReference>
<dbReference type="EMBL" id="CP036532">
    <property type="protein sequence ID" value="QBK30460.1"/>
    <property type="molecule type" value="Genomic_DNA"/>
</dbReference>
<dbReference type="NCBIfam" id="NF006040">
    <property type="entry name" value="PRK08183.1"/>
    <property type="match status" value="1"/>
</dbReference>
<protein>
    <submittedName>
        <fullName evidence="2">NADH:ubiquinone oxidoreductase subunit NDUFA12</fullName>
    </submittedName>
</protein>
<dbReference type="KEGG" id="rpod:E0E05_07530"/>
<dbReference type="GO" id="GO:0006979">
    <property type="term" value="P:response to oxidative stress"/>
    <property type="evidence" value="ECO:0007669"/>
    <property type="project" value="TreeGrafter"/>
</dbReference>
<evidence type="ECO:0000313" key="2">
    <source>
        <dbReference type="EMBL" id="QBK30460.1"/>
    </source>
</evidence>
<dbReference type="InterPro" id="IPR007763">
    <property type="entry name" value="NDUFA12"/>
</dbReference>
<sequence length="132" mass="15247">MKTFLTQFFTWWNGQTLGTRYFTWRYGKRVGEDEFGNVYYQGGTDADGATRRWVIYNGYAEASMVPPGWSGWLQHRFDTPPSEEDYTPREWQKPHLPNLTGTSAAYRPKGSMYNPEKRPVADGDYDAWTPGG</sequence>
<evidence type="ECO:0000313" key="3">
    <source>
        <dbReference type="Proteomes" id="UP000293719"/>
    </source>
</evidence>
<dbReference type="OrthoDB" id="9795340at2"/>
<gene>
    <name evidence="2" type="ORF">E0E05_07530</name>
</gene>
<organism evidence="2 3">
    <name type="scientific">Roseitalea porphyridii</name>
    <dbReference type="NCBI Taxonomy" id="1852022"/>
    <lineage>
        <taxon>Bacteria</taxon>
        <taxon>Pseudomonadati</taxon>
        <taxon>Pseudomonadota</taxon>
        <taxon>Alphaproteobacteria</taxon>
        <taxon>Hyphomicrobiales</taxon>
        <taxon>Ahrensiaceae</taxon>
        <taxon>Roseitalea</taxon>
    </lineage>
</organism>
<dbReference type="PANTHER" id="PTHR12910:SF2">
    <property type="entry name" value="NADH DEHYDROGENASE [UBIQUINONE] 1 ALPHA SUBCOMPLEX SUBUNIT 12"/>
    <property type="match status" value="1"/>
</dbReference>
<evidence type="ECO:0000256" key="1">
    <source>
        <dbReference type="SAM" id="MobiDB-lite"/>
    </source>
</evidence>
<dbReference type="Proteomes" id="UP000293719">
    <property type="component" value="Chromosome"/>
</dbReference>
<dbReference type="GeneID" id="90767142"/>
<accession>A0A4P6V225</accession>